<keyword evidence="1" id="KW-0711">Selenium</keyword>
<dbReference type="Gene3D" id="3.40.250.10">
    <property type="entry name" value="Rhodanese-like domain"/>
    <property type="match status" value="1"/>
</dbReference>
<dbReference type="InterPro" id="IPR001307">
    <property type="entry name" value="Thiosulphate_STrfase_CS"/>
</dbReference>
<evidence type="ECO:0000256" key="1">
    <source>
        <dbReference type="ARBA" id="ARBA00023266"/>
    </source>
</evidence>
<evidence type="ECO:0000313" key="4">
    <source>
        <dbReference type="Proteomes" id="UP000322080"/>
    </source>
</evidence>
<protein>
    <submittedName>
        <fullName evidence="3">tRNA 2-selenouridine(34) synthase MnmH</fullName>
    </submittedName>
</protein>
<proteinExistence type="predicted"/>
<dbReference type="NCBIfam" id="TIGR03167">
    <property type="entry name" value="tRNA_sel_U_synt"/>
    <property type="match status" value="1"/>
</dbReference>
<dbReference type="InterPro" id="IPR017582">
    <property type="entry name" value="SelU"/>
</dbReference>
<gene>
    <name evidence="3" type="primary">mnmH</name>
    <name evidence="3" type="ORF">FVF75_12725</name>
</gene>
<dbReference type="InterPro" id="IPR058840">
    <property type="entry name" value="AAA_SelU"/>
</dbReference>
<dbReference type="InterPro" id="IPR036873">
    <property type="entry name" value="Rhodanese-like_dom_sf"/>
</dbReference>
<dbReference type="EMBL" id="VSIY01000013">
    <property type="protein sequence ID" value="TYB80750.1"/>
    <property type="molecule type" value="Genomic_DNA"/>
</dbReference>
<sequence>MTLRALTDLTTLPFDEVIDVRSPSEYAEDHIPGAINLPVLSDDERARVGTIYVREDRFLARKIGAALIARNAAAHLQGPLADRDGGWRPLVYCWRGGQRSGSLAAIFGQIGWRVDTVAGGYRAFRRLVVEALYDRPFAPPVVLIDGGTGTAKTRLLAHLAAAGGQVIDLEGMARHRGSVFGPTGAGQPTQKTFESGLAMAMTRLDPARPVYLEAESSKIGNIVVPPSLWQAMLAAPRIGLSAPLAARAAHLAADYADLTADQDRLAGVLDRLVRYHGHAQVDAWKALAAEGAFAALAEDLVRVHYDPRYARQSRHGATRLAGFDLPDLSDDTLTAVAREIVAGERGRGG</sequence>
<dbReference type="PROSITE" id="PS00380">
    <property type="entry name" value="RHODANESE_1"/>
    <property type="match status" value="1"/>
</dbReference>
<dbReference type="NCBIfam" id="NF008750">
    <property type="entry name" value="PRK11784.1-2"/>
    <property type="match status" value="1"/>
</dbReference>
<dbReference type="AlphaFoldDB" id="A0A5D0RGL0"/>
<dbReference type="NCBIfam" id="NF008752">
    <property type="entry name" value="PRK11784.1-4"/>
    <property type="match status" value="1"/>
</dbReference>
<organism evidence="3 4">
    <name type="scientific">Maritimibacter fusiformis</name>
    <dbReference type="NCBI Taxonomy" id="2603819"/>
    <lineage>
        <taxon>Bacteria</taxon>
        <taxon>Pseudomonadati</taxon>
        <taxon>Pseudomonadota</taxon>
        <taxon>Alphaproteobacteria</taxon>
        <taxon>Rhodobacterales</taxon>
        <taxon>Roseobacteraceae</taxon>
        <taxon>Maritimibacter</taxon>
    </lineage>
</organism>
<dbReference type="InterPro" id="IPR001763">
    <property type="entry name" value="Rhodanese-like_dom"/>
</dbReference>
<name>A0A5D0RGL0_9RHOB</name>
<dbReference type="GO" id="GO:0043828">
    <property type="term" value="F:tRNA 2-selenouridine synthase activity"/>
    <property type="evidence" value="ECO:0007669"/>
    <property type="project" value="InterPro"/>
</dbReference>
<evidence type="ECO:0000313" key="3">
    <source>
        <dbReference type="EMBL" id="TYB80750.1"/>
    </source>
</evidence>
<evidence type="ECO:0000259" key="2">
    <source>
        <dbReference type="PROSITE" id="PS50206"/>
    </source>
</evidence>
<dbReference type="GO" id="GO:0002098">
    <property type="term" value="P:tRNA wobble uridine modification"/>
    <property type="evidence" value="ECO:0007669"/>
    <property type="project" value="InterPro"/>
</dbReference>
<dbReference type="Pfam" id="PF26341">
    <property type="entry name" value="AAA_SelU"/>
    <property type="match status" value="1"/>
</dbReference>
<dbReference type="PROSITE" id="PS50206">
    <property type="entry name" value="RHODANESE_3"/>
    <property type="match status" value="1"/>
</dbReference>
<dbReference type="Proteomes" id="UP000322080">
    <property type="component" value="Unassembled WGS sequence"/>
</dbReference>
<dbReference type="PANTHER" id="PTHR30401:SF0">
    <property type="entry name" value="TRNA 2-SELENOURIDINE SYNTHASE"/>
    <property type="match status" value="1"/>
</dbReference>
<dbReference type="GO" id="GO:0004792">
    <property type="term" value="F:thiosulfate-cyanide sulfurtransferase activity"/>
    <property type="evidence" value="ECO:0007669"/>
    <property type="project" value="InterPro"/>
</dbReference>
<reference evidence="3 4" key="1">
    <citation type="submission" date="2019-08" db="EMBL/GenBank/DDBJ databases">
        <title>Identification of a novel species of the genus Boseongicola.</title>
        <authorList>
            <person name="Zhang X.-Q."/>
        </authorList>
    </citation>
    <scope>NUCLEOTIDE SEQUENCE [LARGE SCALE GENOMIC DNA]</scope>
    <source>
        <strain evidence="3 4">HY14</strain>
    </source>
</reference>
<comment type="caution">
    <text evidence="3">The sequence shown here is derived from an EMBL/GenBank/DDBJ whole genome shotgun (WGS) entry which is preliminary data.</text>
</comment>
<keyword evidence="4" id="KW-1185">Reference proteome</keyword>
<feature type="domain" description="Rhodanese" evidence="2">
    <location>
        <begin position="17"/>
        <end position="129"/>
    </location>
</feature>
<dbReference type="PANTHER" id="PTHR30401">
    <property type="entry name" value="TRNA 2-SELENOURIDINE SYNTHASE"/>
    <property type="match status" value="1"/>
</dbReference>
<dbReference type="SMART" id="SM00450">
    <property type="entry name" value="RHOD"/>
    <property type="match status" value="1"/>
</dbReference>
<dbReference type="Pfam" id="PF00581">
    <property type="entry name" value="Rhodanese"/>
    <property type="match status" value="1"/>
</dbReference>
<dbReference type="SUPFAM" id="SSF52821">
    <property type="entry name" value="Rhodanese/Cell cycle control phosphatase"/>
    <property type="match status" value="1"/>
</dbReference>
<accession>A0A5D0RGL0</accession>